<evidence type="ECO:0000256" key="1">
    <source>
        <dbReference type="SAM" id="MobiDB-lite"/>
    </source>
</evidence>
<evidence type="ECO:0000313" key="2">
    <source>
        <dbReference type="EMBL" id="MBB0244077.1"/>
    </source>
</evidence>
<accession>A0A7W3Y197</accession>
<name>A0A7W3Y197_9ACTN</name>
<organism evidence="2 3">
    <name type="scientific">Streptomyces alkaliphilus</name>
    <dbReference type="NCBI Taxonomy" id="1472722"/>
    <lineage>
        <taxon>Bacteria</taxon>
        <taxon>Bacillati</taxon>
        <taxon>Actinomycetota</taxon>
        <taxon>Actinomycetes</taxon>
        <taxon>Kitasatosporales</taxon>
        <taxon>Streptomycetaceae</taxon>
        <taxon>Streptomyces</taxon>
    </lineage>
</organism>
<keyword evidence="3" id="KW-1185">Reference proteome</keyword>
<protein>
    <submittedName>
        <fullName evidence="2">Uncharacterized protein</fullName>
    </submittedName>
</protein>
<comment type="caution">
    <text evidence="2">The sequence shown here is derived from an EMBL/GenBank/DDBJ whole genome shotgun (WGS) entry which is preliminary data.</text>
</comment>
<gene>
    <name evidence="2" type="ORF">FNQ90_08120</name>
</gene>
<evidence type="ECO:0000313" key="3">
    <source>
        <dbReference type="Proteomes" id="UP000538929"/>
    </source>
</evidence>
<dbReference type="RefSeq" id="WP_182605758.1">
    <property type="nucleotide sequence ID" value="NZ_VKHT01000170.1"/>
</dbReference>
<reference evidence="3" key="1">
    <citation type="submission" date="2019-10" db="EMBL/GenBank/DDBJ databases">
        <title>Streptomyces sp. nov., a novel actinobacterium isolated from alkaline environment.</title>
        <authorList>
            <person name="Golinska P."/>
        </authorList>
    </citation>
    <scope>NUCLEOTIDE SEQUENCE [LARGE SCALE GENOMIC DNA]</scope>
    <source>
        <strain evidence="3">DSM 42118</strain>
    </source>
</reference>
<dbReference type="Proteomes" id="UP000538929">
    <property type="component" value="Unassembled WGS sequence"/>
</dbReference>
<feature type="region of interest" description="Disordered" evidence="1">
    <location>
        <begin position="16"/>
        <end position="48"/>
    </location>
</feature>
<feature type="compositionally biased region" description="Basic and acidic residues" evidence="1">
    <location>
        <begin position="16"/>
        <end position="42"/>
    </location>
</feature>
<proteinExistence type="predicted"/>
<dbReference type="AlphaFoldDB" id="A0A7W3Y197"/>
<sequence length="48" mass="5697">MNAFIIALATTALTDKEREEQRREELRRKVAERNAQSRRDAQLKGNRR</sequence>
<dbReference type="EMBL" id="VKHT01000170">
    <property type="protein sequence ID" value="MBB0244077.1"/>
    <property type="molecule type" value="Genomic_DNA"/>
</dbReference>